<name>A0A418SIU8_9RHOB</name>
<dbReference type="SUPFAM" id="SSF75304">
    <property type="entry name" value="Amidase signature (AS) enzymes"/>
    <property type="match status" value="1"/>
</dbReference>
<organism evidence="1 2">
    <name type="scientific">Pseudooceanicola algae</name>
    <dbReference type="NCBI Taxonomy" id="1537215"/>
    <lineage>
        <taxon>Bacteria</taxon>
        <taxon>Pseudomonadati</taxon>
        <taxon>Pseudomonadota</taxon>
        <taxon>Alphaproteobacteria</taxon>
        <taxon>Rhodobacterales</taxon>
        <taxon>Paracoccaceae</taxon>
        <taxon>Pseudooceanicola</taxon>
    </lineage>
</organism>
<proteinExistence type="predicted"/>
<protein>
    <submittedName>
        <fullName evidence="1">Amidase AmiD</fullName>
        <ecNumber evidence="1">3.5.1.4</ecNumber>
    </submittedName>
</protein>
<gene>
    <name evidence="1" type="primary">amiD_1</name>
    <name evidence="1" type="ORF">PSAL_024240</name>
</gene>
<dbReference type="PANTHER" id="PTHR11895:SF151">
    <property type="entry name" value="GLUTAMYL-TRNA(GLN) AMIDOTRANSFERASE SUBUNIT A"/>
    <property type="match status" value="1"/>
</dbReference>
<dbReference type="EC" id="3.5.1.4" evidence="1"/>
<evidence type="ECO:0000313" key="2">
    <source>
        <dbReference type="Proteomes" id="UP000283786"/>
    </source>
</evidence>
<dbReference type="AlphaFoldDB" id="A0A418SIU8"/>
<dbReference type="RefSeq" id="WP_119838494.1">
    <property type="nucleotide sequence ID" value="NZ_CP060436.1"/>
</dbReference>
<keyword evidence="2" id="KW-1185">Reference proteome</keyword>
<dbReference type="EMBL" id="CP060436">
    <property type="protein sequence ID" value="QPM91175.1"/>
    <property type="molecule type" value="Genomic_DNA"/>
</dbReference>
<dbReference type="GO" id="GO:0004040">
    <property type="term" value="F:amidase activity"/>
    <property type="evidence" value="ECO:0007669"/>
    <property type="project" value="UniProtKB-EC"/>
</dbReference>
<accession>A0A418SIU8</accession>
<dbReference type="InterPro" id="IPR000120">
    <property type="entry name" value="Amidase"/>
</dbReference>
<dbReference type="OrthoDB" id="9777859at2"/>
<evidence type="ECO:0000313" key="1">
    <source>
        <dbReference type="EMBL" id="QPM91175.1"/>
    </source>
</evidence>
<dbReference type="KEGG" id="palw:PSAL_024240"/>
<keyword evidence="1" id="KW-0378">Hydrolase</keyword>
<dbReference type="Gene3D" id="3.90.1300.10">
    <property type="entry name" value="Amidase signature (AS) domain"/>
    <property type="match status" value="1"/>
</dbReference>
<sequence>MTDPILSLDACSLIAGVRDGALSHRAVAEAYLDRIATKEESVGAFIFHDSAMVRDAADALDLAGTRGALAGLPVGVKDVIDTCDMPTGYGSALYGATQPVWDAPCVTQSRQAGALMMGKTVSTEFAMASPGKTRNPWNTAHTPGGSSSGSCAAVASGMALMGFGTQTAGSIIRPASYCGVVGYKPSFGLLDPSEIKVLSHSLDTLGVVTRRVADAALVAAILGGRPGLALKGLPDTAPRIGVFRTPPFNTEAATDAALDHAIRALGAAGARVTDITPPTDFGSTHGLHAAIMGWEVSRALSHERLVLGDRLTEVTRAFLAEKARVTVEEYDAARRALPAVHQSLSQAMAEVDILLAPSAPGTAPKGLEATGSPEFNTPWTVLHMPALTLPAILSDGLPVGVQIIGRIGEDAATLRAAAWVERCLEAPKVAP</sequence>
<dbReference type="Proteomes" id="UP000283786">
    <property type="component" value="Chromosome"/>
</dbReference>
<dbReference type="PANTHER" id="PTHR11895">
    <property type="entry name" value="TRANSAMIDASE"/>
    <property type="match status" value="1"/>
</dbReference>
<dbReference type="Pfam" id="PF01425">
    <property type="entry name" value="Amidase"/>
    <property type="match status" value="1"/>
</dbReference>
<dbReference type="InterPro" id="IPR036928">
    <property type="entry name" value="AS_sf"/>
</dbReference>
<reference evidence="1 2" key="1">
    <citation type="submission" date="2020-08" db="EMBL/GenBank/DDBJ databases">
        <title>Genome sequence of Rhodobacteraceae bacterium Lw-13e.</title>
        <authorList>
            <person name="Poehlein A."/>
            <person name="Wolter L."/>
            <person name="Daniel R."/>
            <person name="Brinkhoff T."/>
        </authorList>
    </citation>
    <scope>NUCLEOTIDE SEQUENCE [LARGE SCALE GENOMIC DNA]</scope>
    <source>
        <strain evidence="1 2">Lw-13e</strain>
    </source>
</reference>
<dbReference type="InterPro" id="IPR023631">
    <property type="entry name" value="Amidase_dom"/>
</dbReference>